<dbReference type="InterPro" id="IPR047057">
    <property type="entry name" value="MerR_fam"/>
</dbReference>
<keyword evidence="1" id="KW-0001">2Fe-2S</keyword>
<dbReference type="PROSITE" id="PS50937">
    <property type="entry name" value="HTH_MERR_2"/>
    <property type="match status" value="1"/>
</dbReference>
<keyword evidence="6" id="KW-0238">DNA-binding</keyword>
<dbReference type="NCBIfam" id="TIGR01950">
    <property type="entry name" value="SoxR"/>
    <property type="match status" value="1"/>
</dbReference>
<keyword evidence="4" id="KW-0411">Iron-sulfur</keyword>
<evidence type="ECO:0000256" key="7">
    <source>
        <dbReference type="ARBA" id="ARBA00023163"/>
    </source>
</evidence>
<evidence type="ECO:0000256" key="8">
    <source>
        <dbReference type="SAM" id="MobiDB-lite"/>
    </source>
</evidence>
<name>A0A2L0UGL8_9MICC</name>
<dbReference type="SUPFAM" id="SSF46955">
    <property type="entry name" value="Putative DNA-binding domain"/>
    <property type="match status" value="1"/>
</dbReference>
<evidence type="ECO:0000313" key="10">
    <source>
        <dbReference type="EMBL" id="AUZ88395.1"/>
    </source>
</evidence>
<dbReference type="InterPro" id="IPR000551">
    <property type="entry name" value="MerR-type_HTH_dom"/>
</dbReference>
<evidence type="ECO:0000256" key="6">
    <source>
        <dbReference type="ARBA" id="ARBA00023125"/>
    </source>
</evidence>
<evidence type="ECO:0000259" key="9">
    <source>
        <dbReference type="PROSITE" id="PS50937"/>
    </source>
</evidence>
<organism evidence="10 11">
    <name type="scientific">Arthrobacter agilis</name>
    <dbReference type="NCBI Taxonomy" id="37921"/>
    <lineage>
        <taxon>Bacteria</taxon>
        <taxon>Bacillati</taxon>
        <taxon>Actinomycetota</taxon>
        <taxon>Actinomycetes</taxon>
        <taxon>Micrococcales</taxon>
        <taxon>Micrococcaceae</taxon>
        <taxon>Arthrobacter</taxon>
    </lineage>
</organism>
<evidence type="ECO:0000256" key="5">
    <source>
        <dbReference type="ARBA" id="ARBA00023015"/>
    </source>
</evidence>
<dbReference type="InterPro" id="IPR010211">
    <property type="entry name" value="Redox-sen_tscrpt-act_SoxR"/>
</dbReference>
<keyword evidence="2" id="KW-0479">Metal-binding</keyword>
<evidence type="ECO:0000256" key="4">
    <source>
        <dbReference type="ARBA" id="ARBA00023014"/>
    </source>
</evidence>
<dbReference type="Proteomes" id="UP000239187">
    <property type="component" value="Chromosome"/>
</dbReference>
<evidence type="ECO:0000256" key="2">
    <source>
        <dbReference type="ARBA" id="ARBA00022723"/>
    </source>
</evidence>
<dbReference type="InterPro" id="IPR009061">
    <property type="entry name" value="DNA-bd_dom_put_sf"/>
</dbReference>
<dbReference type="InterPro" id="IPR015358">
    <property type="entry name" value="Tscrpt_reg_MerR_DNA-bd"/>
</dbReference>
<keyword evidence="7" id="KW-0804">Transcription</keyword>
<protein>
    <submittedName>
        <fullName evidence="10">Redox-sensitive transcriptional activator SoxR</fullName>
    </submittedName>
</protein>
<sequence>MRVAGRHAAESTHRGPNAVHDAAQQRLRPSRKEGSVPDQDLSVGQLAARSGMSVSALHFYERQGLIHSRRTSGNQRRYDRSVLRRVAVIAAAHRAGIPLSTVATAFAELPRDGVPDQADWQRLSAAWQQEIDKRIAQLEHLRDRLGGCIGCGCLSLATCGFVNPDDAAGSKGIRSTLLDP</sequence>
<dbReference type="GO" id="GO:0003677">
    <property type="term" value="F:DNA binding"/>
    <property type="evidence" value="ECO:0007669"/>
    <property type="project" value="UniProtKB-KW"/>
</dbReference>
<proteinExistence type="predicted"/>
<gene>
    <name evidence="10" type="primary">soxR</name>
    <name evidence="10" type="ORF">CVO76_12675</name>
</gene>
<dbReference type="GO" id="GO:0051537">
    <property type="term" value="F:2 iron, 2 sulfur cluster binding"/>
    <property type="evidence" value="ECO:0007669"/>
    <property type="project" value="UniProtKB-KW"/>
</dbReference>
<dbReference type="Pfam" id="PF00376">
    <property type="entry name" value="MerR"/>
    <property type="match status" value="1"/>
</dbReference>
<keyword evidence="5" id="KW-0805">Transcription regulation</keyword>
<dbReference type="PANTHER" id="PTHR30204">
    <property type="entry name" value="REDOX-CYCLING DRUG-SENSING TRANSCRIPTIONAL ACTIVATOR SOXR"/>
    <property type="match status" value="1"/>
</dbReference>
<keyword evidence="3" id="KW-0408">Iron</keyword>
<dbReference type="PANTHER" id="PTHR30204:SF0">
    <property type="entry name" value="REDOX-SENSITIVE TRANSCRIPTIONAL ACTIVATOR SOXR"/>
    <property type="match status" value="1"/>
</dbReference>
<dbReference type="Gene3D" id="1.10.1660.10">
    <property type="match status" value="1"/>
</dbReference>
<evidence type="ECO:0000256" key="3">
    <source>
        <dbReference type="ARBA" id="ARBA00023004"/>
    </source>
</evidence>
<reference evidence="10 11" key="1">
    <citation type="submission" date="2017-11" db="EMBL/GenBank/DDBJ databases">
        <title>Draft genome of Arthrobacter agilis strain UMCV2, a plant growth-promoting rhizobacterium and biocontrol capacity of phytopathogenic fungi.</title>
        <authorList>
            <person name="Martinez-Camara R."/>
            <person name="Santoyo G."/>
            <person name="Moreno-Hagelsieb G."/>
            <person name="Valencia-Cantero E."/>
        </authorList>
    </citation>
    <scope>NUCLEOTIDE SEQUENCE [LARGE SCALE GENOMIC DNA]</scope>
    <source>
        <strain evidence="10 11">UMCV2</strain>
    </source>
</reference>
<feature type="domain" description="HTH merR-type" evidence="9">
    <location>
        <begin position="40"/>
        <end position="108"/>
    </location>
</feature>
<dbReference type="PRINTS" id="PR00040">
    <property type="entry name" value="HTHMERR"/>
</dbReference>
<feature type="region of interest" description="Disordered" evidence="8">
    <location>
        <begin position="1"/>
        <end position="39"/>
    </location>
</feature>
<dbReference type="AlphaFoldDB" id="A0A2L0UGL8"/>
<dbReference type="GO" id="GO:0006979">
    <property type="term" value="P:response to oxidative stress"/>
    <property type="evidence" value="ECO:0007669"/>
    <property type="project" value="InterPro"/>
</dbReference>
<dbReference type="EMBL" id="CP024915">
    <property type="protein sequence ID" value="AUZ88395.1"/>
    <property type="molecule type" value="Genomic_DNA"/>
</dbReference>
<dbReference type="GO" id="GO:0003700">
    <property type="term" value="F:DNA-binding transcription factor activity"/>
    <property type="evidence" value="ECO:0007669"/>
    <property type="project" value="InterPro"/>
</dbReference>
<dbReference type="GO" id="GO:0046872">
    <property type="term" value="F:metal ion binding"/>
    <property type="evidence" value="ECO:0007669"/>
    <property type="project" value="UniProtKB-KW"/>
</dbReference>
<evidence type="ECO:0000256" key="1">
    <source>
        <dbReference type="ARBA" id="ARBA00022714"/>
    </source>
</evidence>
<dbReference type="Pfam" id="PF09278">
    <property type="entry name" value="MerR-DNA-bind"/>
    <property type="match status" value="1"/>
</dbReference>
<dbReference type="SMART" id="SM00422">
    <property type="entry name" value="HTH_MERR"/>
    <property type="match status" value="1"/>
</dbReference>
<evidence type="ECO:0000313" key="11">
    <source>
        <dbReference type="Proteomes" id="UP000239187"/>
    </source>
</evidence>
<accession>A0A2L0UGL8</accession>